<sequence length="50" mass="5350">MSALVLEGRRTAAAARAEPDRQPDVAGLRARTEAQAAKHPLYPHLSGDAR</sequence>
<organism evidence="2 3">
    <name type="scientific">Streptomyces virginiae</name>
    <name type="common">Streptomyces cinnamonensis</name>
    <dbReference type="NCBI Taxonomy" id="1961"/>
    <lineage>
        <taxon>Bacteria</taxon>
        <taxon>Bacillati</taxon>
        <taxon>Actinomycetota</taxon>
        <taxon>Actinomycetes</taxon>
        <taxon>Kitasatosporales</taxon>
        <taxon>Streptomycetaceae</taxon>
        <taxon>Streptomyces</taxon>
    </lineage>
</organism>
<accession>A0ABZ1T5H1</accession>
<dbReference type="EMBL" id="CP108090">
    <property type="protein sequence ID" value="WUQ11114.1"/>
    <property type="molecule type" value="Genomic_DNA"/>
</dbReference>
<protein>
    <recommendedName>
        <fullName evidence="4">Integrase</fullName>
    </recommendedName>
</protein>
<evidence type="ECO:0000313" key="3">
    <source>
        <dbReference type="Proteomes" id="UP001432039"/>
    </source>
</evidence>
<proteinExistence type="predicted"/>
<evidence type="ECO:0000256" key="1">
    <source>
        <dbReference type="SAM" id="MobiDB-lite"/>
    </source>
</evidence>
<evidence type="ECO:0008006" key="4">
    <source>
        <dbReference type="Google" id="ProtNLM"/>
    </source>
</evidence>
<gene>
    <name evidence="2" type="ORF">OG517_06560</name>
</gene>
<keyword evidence="3" id="KW-1185">Reference proteome</keyword>
<dbReference type="RefSeq" id="WP_328960626.1">
    <property type="nucleotide sequence ID" value="NZ_CP108090.1"/>
</dbReference>
<name>A0ABZ1T5H1_STRVG</name>
<evidence type="ECO:0000313" key="2">
    <source>
        <dbReference type="EMBL" id="WUQ11114.1"/>
    </source>
</evidence>
<dbReference type="Proteomes" id="UP001432039">
    <property type="component" value="Chromosome"/>
</dbReference>
<feature type="region of interest" description="Disordered" evidence="1">
    <location>
        <begin position="1"/>
        <end position="50"/>
    </location>
</feature>
<reference evidence="2" key="1">
    <citation type="submission" date="2022-10" db="EMBL/GenBank/DDBJ databases">
        <title>The complete genomes of actinobacterial strains from the NBC collection.</title>
        <authorList>
            <person name="Joergensen T.S."/>
            <person name="Alvarez Arevalo M."/>
            <person name="Sterndorff E.B."/>
            <person name="Faurdal D."/>
            <person name="Vuksanovic O."/>
            <person name="Mourched A.-S."/>
            <person name="Charusanti P."/>
            <person name="Shaw S."/>
            <person name="Blin K."/>
            <person name="Weber T."/>
        </authorList>
    </citation>
    <scope>NUCLEOTIDE SEQUENCE</scope>
    <source>
        <strain evidence="2">NBC_00248</strain>
    </source>
</reference>